<dbReference type="CDD" id="cd16352">
    <property type="entry name" value="CheD"/>
    <property type="match status" value="1"/>
</dbReference>
<comment type="function">
    <text evidence="3">Probably deamidates glutamine residues to glutamate on methyl-accepting chemotaxis receptors (MCPs), playing an important role in chemotaxis.</text>
</comment>
<organism evidence="4 5">
    <name type="scientific">Hylemonella gracilis</name>
    <dbReference type="NCBI Taxonomy" id="80880"/>
    <lineage>
        <taxon>Bacteria</taxon>
        <taxon>Pseudomonadati</taxon>
        <taxon>Pseudomonadota</taxon>
        <taxon>Betaproteobacteria</taxon>
        <taxon>Burkholderiales</taxon>
        <taxon>Comamonadaceae</taxon>
        <taxon>Hylemonella</taxon>
    </lineage>
</organism>
<dbReference type="PANTHER" id="PTHR35147:SF3">
    <property type="entry name" value="CHEMORECEPTOR GLUTAMINE DEAMIDASE CHED 1-RELATED"/>
    <property type="match status" value="1"/>
</dbReference>
<gene>
    <name evidence="3" type="primary">cheD</name>
    <name evidence="4" type="ORF">DW355_14980</name>
</gene>
<dbReference type="OrthoDB" id="9807202at2"/>
<reference evidence="4 5" key="1">
    <citation type="submission" date="2018-07" db="EMBL/GenBank/DDBJ databases">
        <title>Exploring interactions and the metabolic potential of the ultra-small soil bacteria Hylemonella gracilis.</title>
        <authorList>
            <person name="Tyc O."/>
            <person name="Kulkarni P."/>
            <person name="Gawehns F."/>
            <person name="Hundscheid M."/>
            <person name="Zweers H."/>
            <person name="Garbeva P."/>
        </authorList>
    </citation>
    <scope>NUCLEOTIDE SEQUENCE [LARGE SCALE GENOMIC DNA]</scope>
    <source>
        <strain evidence="4 5">NS1</strain>
    </source>
</reference>
<evidence type="ECO:0000313" key="5">
    <source>
        <dbReference type="Proteomes" id="UP000292939"/>
    </source>
</evidence>
<comment type="similarity">
    <text evidence="3">Belongs to the CheD family.</text>
</comment>
<evidence type="ECO:0000256" key="3">
    <source>
        <dbReference type="HAMAP-Rule" id="MF_01440"/>
    </source>
</evidence>
<dbReference type="GO" id="GO:0050568">
    <property type="term" value="F:protein-glutamine glutaminase activity"/>
    <property type="evidence" value="ECO:0007669"/>
    <property type="project" value="UniProtKB-UniRule"/>
</dbReference>
<dbReference type="EMBL" id="CP031395">
    <property type="protein sequence ID" value="QBK05854.1"/>
    <property type="molecule type" value="Genomic_DNA"/>
</dbReference>
<dbReference type="Gene3D" id="3.30.1330.200">
    <property type="match status" value="1"/>
</dbReference>
<dbReference type="AlphaFoldDB" id="A0A4P6UMN0"/>
<evidence type="ECO:0000313" key="4">
    <source>
        <dbReference type="EMBL" id="QBK05854.1"/>
    </source>
</evidence>
<evidence type="ECO:0000256" key="2">
    <source>
        <dbReference type="ARBA" id="ARBA00022801"/>
    </source>
</evidence>
<keyword evidence="2 3" id="KW-0378">Hydrolase</keyword>
<dbReference type="GO" id="GO:0006935">
    <property type="term" value="P:chemotaxis"/>
    <property type="evidence" value="ECO:0007669"/>
    <property type="project" value="UniProtKB-UniRule"/>
</dbReference>
<name>A0A4P6UMN0_9BURK</name>
<dbReference type="InterPro" id="IPR038592">
    <property type="entry name" value="CheD-like_sf"/>
</dbReference>
<dbReference type="Pfam" id="PF03975">
    <property type="entry name" value="CheD"/>
    <property type="match status" value="1"/>
</dbReference>
<dbReference type="HAMAP" id="MF_01440">
    <property type="entry name" value="CheD"/>
    <property type="match status" value="1"/>
</dbReference>
<dbReference type="KEGG" id="hgr:DW355_14980"/>
<accession>A0A4P6UMN0</accession>
<dbReference type="PANTHER" id="PTHR35147">
    <property type="entry name" value="CHEMORECEPTOR GLUTAMINE DEAMIDASE CHED-RELATED"/>
    <property type="match status" value="1"/>
</dbReference>
<evidence type="ECO:0000256" key="1">
    <source>
        <dbReference type="ARBA" id="ARBA00022500"/>
    </source>
</evidence>
<protein>
    <recommendedName>
        <fullName evidence="3">Probable chemoreceptor glutamine deamidase CheD</fullName>
        <ecNumber evidence="3">3.5.1.44</ecNumber>
    </recommendedName>
</protein>
<dbReference type="InterPro" id="IPR011324">
    <property type="entry name" value="Cytotoxic_necrot_fac-like_cat"/>
</dbReference>
<dbReference type="Proteomes" id="UP000292939">
    <property type="component" value="Chromosome"/>
</dbReference>
<keyword evidence="1 3" id="KW-0145">Chemotaxis</keyword>
<sequence length="181" mass="20255">MVKVFLLPGDFYVGDERSHIRTLLGSCVSITLWHPHLRVGAMSHFLLSGRSGEKRLNGRYGEDSLELMLNKFRLVGVSPQECEAKIFGGGAMFTTDGSIKLKDIGRSNGNAARAMLLSHHIPIVGESLFGTGYRKIMFDVMTGDVWMHHVRPNDPTLLVTRRVLQDIEKTDLDRLDTKMVS</sequence>
<dbReference type="SUPFAM" id="SSF64438">
    <property type="entry name" value="CNF1/YfiH-like putative cysteine hydrolases"/>
    <property type="match status" value="1"/>
</dbReference>
<comment type="catalytic activity">
    <reaction evidence="3">
        <text>L-glutaminyl-[protein] + H2O = L-glutamyl-[protein] + NH4(+)</text>
        <dbReference type="Rhea" id="RHEA:16441"/>
        <dbReference type="Rhea" id="RHEA-COMP:10207"/>
        <dbReference type="Rhea" id="RHEA-COMP:10208"/>
        <dbReference type="ChEBI" id="CHEBI:15377"/>
        <dbReference type="ChEBI" id="CHEBI:28938"/>
        <dbReference type="ChEBI" id="CHEBI:29973"/>
        <dbReference type="ChEBI" id="CHEBI:30011"/>
        <dbReference type="EC" id="3.5.1.44"/>
    </reaction>
</comment>
<dbReference type="EC" id="3.5.1.44" evidence="3"/>
<dbReference type="InterPro" id="IPR005659">
    <property type="entry name" value="Chemorcpt_Glu_NH3ase_CheD"/>
</dbReference>
<proteinExistence type="inferred from homology"/>